<dbReference type="AlphaFoldDB" id="A0ABD0PTE1"/>
<dbReference type="PANTHER" id="PTHR47331">
    <property type="entry name" value="PHD-TYPE DOMAIN-CONTAINING PROTEIN"/>
    <property type="match status" value="1"/>
</dbReference>
<dbReference type="Pfam" id="PF05380">
    <property type="entry name" value="Peptidase_A17"/>
    <property type="match status" value="1"/>
</dbReference>
<protein>
    <submittedName>
        <fullName evidence="1">Uncharacterized protein</fullName>
    </submittedName>
</protein>
<sequence length="190" mass="21550">AQYDPLGLILPYTTRAKVLVQRVWDKQRAWDDPLLPEELLQAWNEWVEVLPELACVTLPRCYVPTIMDQPDVTRDVHVFCDASERAYGSVAYLRSEDADGGVHLAFLPARSRVAPKRQQSKPRLELCAAVTLAQLAKLVVSELTLPIRNTILWSDSTTVLTWLKSDSCRFKVFVGTRVAEIQGLTDRQSW</sequence>
<dbReference type="SUPFAM" id="SSF56672">
    <property type="entry name" value="DNA/RNA polymerases"/>
    <property type="match status" value="1"/>
</dbReference>
<gene>
    <name evidence="1" type="ORF">M9458_026196</name>
</gene>
<keyword evidence="2" id="KW-1185">Reference proteome</keyword>
<dbReference type="PANTHER" id="PTHR47331:SF5">
    <property type="entry name" value="RIBONUCLEASE H"/>
    <property type="match status" value="1"/>
</dbReference>
<comment type="caution">
    <text evidence="1">The sequence shown here is derived from an EMBL/GenBank/DDBJ whole genome shotgun (WGS) entry which is preliminary data.</text>
</comment>
<reference evidence="1 2" key="1">
    <citation type="submission" date="2024-05" db="EMBL/GenBank/DDBJ databases">
        <title>Genome sequencing and assembly of Indian major carp, Cirrhinus mrigala (Hamilton, 1822).</title>
        <authorList>
            <person name="Mohindra V."/>
            <person name="Chowdhury L.M."/>
            <person name="Lal K."/>
            <person name="Jena J.K."/>
        </authorList>
    </citation>
    <scope>NUCLEOTIDE SEQUENCE [LARGE SCALE GENOMIC DNA]</scope>
    <source>
        <strain evidence="1">CM1030</strain>
        <tissue evidence="1">Blood</tissue>
    </source>
</reference>
<proteinExistence type="predicted"/>
<name>A0ABD0PTE1_CIRMR</name>
<evidence type="ECO:0000313" key="2">
    <source>
        <dbReference type="Proteomes" id="UP001529510"/>
    </source>
</evidence>
<evidence type="ECO:0000313" key="1">
    <source>
        <dbReference type="EMBL" id="KAL0177302.1"/>
    </source>
</evidence>
<feature type="non-terminal residue" evidence="1">
    <location>
        <position position="190"/>
    </location>
</feature>
<dbReference type="EMBL" id="JAMKFB020000013">
    <property type="protein sequence ID" value="KAL0177302.1"/>
    <property type="molecule type" value="Genomic_DNA"/>
</dbReference>
<accession>A0ABD0PTE1</accession>
<dbReference type="Proteomes" id="UP001529510">
    <property type="component" value="Unassembled WGS sequence"/>
</dbReference>
<dbReference type="InterPro" id="IPR043502">
    <property type="entry name" value="DNA/RNA_pol_sf"/>
</dbReference>
<dbReference type="InterPro" id="IPR008042">
    <property type="entry name" value="Retrotrans_Pao"/>
</dbReference>
<organism evidence="1 2">
    <name type="scientific">Cirrhinus mrigala</name>
    <name type="common">Mrigala</name>
    <dbReference type="NCBI Taxonomy" id="683832"/>
    <lineage>
        <taxon>Eukaryota</taxon>
        <taxon>Metazoa</taxon>
        <taxon>Chordata</taxon>
        <taxon>Craniata</taxon>
        <taxon>Vertebrata</taxon>
        <taxon>Euteleostomi</taxon>
        <taxon>Actinopterygii</taxon>
        <taxon>Neopterygii</taxon>
        <taxon>Teleostei</taxon>
        <taxon>Ostariophysi</taxon>
        <taxon>Cypriniformes</taxon>
        <taxon>Cyprinidae</taxon>
        <taxon>Labeoninae</taxon>
        <taxon>Labeonini</taxon>
        <taxon>Cirrhinus</taxon>
    </lineage>
</organism>
<feature type="non-terminal residue" evidence="1">
    <location>
        <position position="1"/>
    </location>
</feature>